<accession>T0MLS2</accession>
<dbReference type="Proteomes" id="UP000053780">
    <property type="component" value="Unassembled WGS sequence"/>
</dbReference>
<dbReference type="HOGENOM" id="CLU_051385_3_1_1"/>
<dbReference type="OrthoDB" id="16041at2759"/>
<dbReference type="PANTHER" id="PTHR47573:SF2">
    <property type="match status" value="1"/>
</dbReference>
<dbReference type="PROSITE" id="PS51037">
    <property type="entry name" value="YEATS"/>
    <property type="match status" value="1"/>
</dbReference>
<dbReference type="Gene3D" id="2.60.40.1970">
    <property type="entry name" value="YEATS domain"/>
    <property type="match status" value="1"/>
</dbReference>
<evidence type="ECO:0000259" key="3">
    <source>
        <dbReference type="PROSITE" id="PS51037"/>
    </source>
</evidence>
<sequence>MKNYSTCKIVIGTKAKKIKNPQNDITHQWSAYVHAPKNIVKSVQFKLHESFTNNLIMKEYPFEIHEMGWGEFTIQLKIILTNDEKLHTSHFLKLHGEGDTVINECMDEIVFTGPYDDTNIPDESEENEYQKIEEGINYMLKLYKEDD</sequence>
<dbReference type="EMBL" id="KE647058">
    <property type="protein sequence ID" value="EQB61950.1"/>
    <property type="molecule type" value="Genomic_DNA"/>
</dbReference>
<reference evidence="4 5" key="1">
    <citation type="journal article" date="2013" name="BMC Genomics">
        <title>Genome sequencing and comparative genomics of honey bee microsporidia, Nosema apis reveal novel insights into host-parasite interactions.</title>
        <authorList>
            <person name="Chen Yp."/>
            <person name="Pettis J.S."/>
            <person name="Zhao Y."/>
            <person name="Liu X."/>
            <person name="Tallon L.J."/>
            <person name="Sadzewicz L.D."/>
            <person name="Li R."/>
            <person name="Zheng H."/>
            <person name="Huang S."/>
            <person name="Zhang X."/>
            <person name="Hamilton M.C."/>
            <person name="Pernal S.F."/>
            <person name="Melathopoulos A.P."/>
            <person name="Yan X."/>
            <person name="Evans J.D."/>
        </authorList>
    </citation>
    <scope>NUCLEOTIDE SEQUENCE [LARGE SCALE GENOMIC DNA]</scope>
    <source>
        <strain evidence="4 5">BRL 01</strain>
    </source>
</reference>
<dbReference type="Pfam" id="PF03366">
    <property type="entry name" value="YEATS"/>
    <property type="match status" value="1"/>
</dbReference>
<feature type="domain" description="YEATS" evidence="3">
    <location>
        <begin position="1"/>
        <end position="125"/>
    </location>
</feature>
<dbReference type="InterPro" id="IPR005033">
    <property type="entry name" value="YEATS"/>
</dbReference>
<dbReference type="InterPro" id="IPR038704">
    <property type="entry name" value="YEAST_sf"/>
</dbReference>
<protein>
    <submittedName>
        <fullName evidence="4">Yeats domain-containing protein</fullName>
    </submittedName>
</protein>
<proteinExistence type="predicted"/>
<dbReference type="CDD" id="cd16887">
    <property type="entry name" value="YEATS"/>
    <property type="match status" value="1"/>
</dbReference>
<keyword evidence="5" id="KW-1185">Reference proteome</keyword>
<keyword evidence="1 2" id="KW-0539">Nucleus</keyword>
<dbReference type="InterPro" id="IPR055129">
    <property type="entry name" value="YEATS_dom"/>
</dbReference>
<evidence type="ECO:0000313" key="4">
    <source>
        <dbReference type="EMBL" id="EQB61950.1"/>
    </source>
</evidence>
<organism evidence="4 5">
    <name type="scientific">Vairimorpha apis BRL 01</name>
    <dbReference type="NCBI Taxonomy" id="1037528"/>
    <lineage>
        <taxon>Eukaryota</taxon>
        <taxon>Fungi</taxon>
        <taxon>Fungi incertae sedis</taxon>
        <taxon>Microsporidia</taxon>
        <taxon>Nosematidae</taxon>
        <taxon>Vairimorpha</taxon>
    </lineage>
</organism>
<dbReference type="AlphaFoldDB" id="T0MLS2"/>
<dbReference type="GO" id="GO:0005634">
    <property type="term" value="C:nucleus"/>
    <property type="evidence" value="ECO:0007669"/>
    <property type="project" value="UniProtKB-SubCell"/>
</dbReference>
<evidence type="ECO:0000313" key="5">
    <source>
        <dbReference type="Proteomes" id="UP000053780"/>
    </source>
</evidence>
<dbReference type="PANTHER" id="PTHR47573">
    <property type="entry name" value="PROTEIN AF-9 HOMOLOG"/>
    <property type="match status" value="1"/>
</dbReference>
<evidence type="ECO:0000256" key="1">
    <source>
        <dbReference type="ARBA" id="ARBA00023242"/>
    </source>
</evidence>
<gene>
    <name evidence="4" type="ORF">NAPIS_ORF00477</name>
</gene>
<name>T0MLS2_9MICR</name>
<dbReference type="GO" id="GO:0000785">
    <property type="term" value="C:chromatin"/>
    <property type="evidence" value="ECO:0007669"/>
    <property type="project" value="UniProtKB-ARBA"/>
</dbReference>
<dbReference type="GO" id="GO:0006355">
    <property type="term" value="P:regulation of DNA-templated transcription"/>
    <property type="evidence" value="ECO:0007669"/>
    <property type="project" value="InterPro"/>
</dbReference>
<comment type="subcellular location">
    <subcellularLocation>
        <location evidence="2">Nucleus</location>
    </subcellularLocation>
</comment>
<evidence type="ECO:0000256" key="2">
    <source>
        <dbReference type="PROSITE-ProRule" id="PRU00376"/>
    </source>
</evidence>
<dbReference type="VEuPathDB" id="MicrosporidiaDB:NAPIS_ORF00477"/>